<dbReference type="CDD" id="cd17546">
    <property type="entry name" value="REC_hyHK_CKI1_RcsC-like"/>
    <property type="match status" value="1"/>
</dbReference>
<dbReference type="SUPFAM" id="SSF52172">
    <property type="entry name" value="CheY-like"/>
    <property type="match status" value="1"/>
</dbReference>
<keyword evidence="12" id="KW-1185">Reference proteome</keyword>
<dbReference type="Pfam" id="PF00072">
    <property type="entry name" value="Response_reg"/>
    <property type="match status" value="1"/>
</dbReference>
<dbReference type="InterPro" id="IPR003661">
    <property type="entry name" value="HisK_dim/P_dom"/>
</dbReference>
<dbReference type="InterPro" id="IPR013767">
    <property type="entry name" value="PAS_fold"/>
</dbReference>
<dbReference type="InterPro" id="IPR000014">
    <property type="entry name" value="PAS"/>
</dbReference>
<dbReference type="Pfam" id="PF00512">
    <property type="entry name" value="HisKA"/>
    <property type="match status" value="1"/>
</dbReference>
<dbReference type="SMART" id="SM00388">
    <property type="entry name" value="HisKA"/>
    <property type="match status" value="1"/>
</dbReference>
<feature type="compositionally biased region" description="Low complexity" evidence="7">
    <location>
        <begin position="1211"/>
        <end position="1222"/>
    </location>
</feature>
<evidence type="ECO:0000256" key="7">
    <source>
        <dbReference type="SAM" id="MobiDB-lite"/>
    </source>
</evidence>
<dbReference type="Pfam" id="PF02518">
    <property type="entry name" value="HATPase_c"/>
    <property type="match status" value="1"/>
</dbReference>
<feature type="domain" description="Histidine kinase" evidence="8">
    <location>
        <begin position="915"/>
        <end position="1200"/>
    </location>
</feature>
<dbReference type="InterPro" id="IPR001789">
    <property type="entry name" value="Sig_transdc_resp-reg_receiver"/>
</dbReference>
<evidence type="ECO:0000256" key="6">
    <source>
        <dbReference type="PROSITE-ProRule" id="PRU00169"/>
    </source>
</evidence>
<organism evidence="11 12">
    <name type="scientific">Paratrimastix pyriformis</name>
    <dbReference type="NCBI Taxonomy" id="342808"/>
    <lineage>
        <taxon>Eukaryota</taxon>
        <taxon>Metamonada</taxon>
        <taxon>Preaxostyla</taxon>
        <taxon>Paratrimastigidae</taxon>
        <taxon>Paratrimastix</taxon>
    </lineage>
</organism>
<feature type="region of interest" description="Disordered" evidence="7">
    <location>
        <begin position="1203"/>
        <end position="1237"/>
    </location>
</feature>
<evidence type="ECO:0000313" key="11">
    <source>
        <dbReference type="EMBL" id="KAJ4458685.1"/>
    </source>
</evidence>
<protein>
    <recommendedName>
        <fullName evidence="2">histidine kinase</fullName>
        <ecNumber evidence="2">2.7.13.3</ecNumber>
    </recommendedName>
</protein>
<dbReference type="InterPro" id="IPR036890">
    <property type="entry name" value="HATPase_C_sf"/>
</dbReference>
<dbReference type="SUPFAM" id="SSF47384">
    <property type="entry name" value="Homodimeric domain of signal transducing histidine kinase"/>
    <property type="match status" value="1"/>
</dbReference>
<gene>
    <name evidence="11" type="ORF">PAPYR_5444</name>
</gene>
<evidence type="ECO:0000256" key="3">
    <source>
        <dbReference type="ARBA" id="ARBA00022553"/>
    </source>
</evidence>
<evidence type="ECO:0000259" key="9">
    <source>
        <dbReference type="PROSITE" id="PS50110"/>
    </source>
</evidence>
<evidence type="ECO:0000256" key="2">
    <source>
        <dbReference type="ARBA" id="ARBA00012438"/>
    </source>
</evidence>
<dbReference type="EMBL" id="JAPMOS010000026">
    <property type="protein sequence ID" value="KAJ4458685.1"/>
    <property type="molecule type" value="Genomic_DNA"/>
</dbReference>
<feature type="domain" description="PAS" evidence="10">
    <location>
        <begin position="643"/>
        <end position="702"/>
    </location>
</feature>
<dbReference type="Gene3D" id="3.30.565.10">
    <property type="entry name" value="Histidine kinase-like ATPase, C-terminal domain"/>
    <property type="match status" value="1"/>
</dbReference>
<keyword evidence="4" id="KW-0808">Transferase</keyword>
<proteinExistence type="predicted"/>
<sequence>MSGPLPGQRTLLLGSAEWITCVLATWYGESRQLSTFVLTSVSGILKTVLEAAKAQLIEVPDPIVDASKALTDLSETLNRLSVTAIDFLLVEGSLHSTVENFDNLRKKIPFLRRTRLIIGVTPSRFTPDELRERASQDATSLFTASYGLTSTDAGHRTAPSPTSELPPPTRPTKGSLPVSPILSEAQDLSALLTRKGLPIWAVSLSGGTFSCSLGFRTLLGLPEDQDLPLSALFDRALPCDRPVLRDLLRPHHDHRLTIVRFYPDRRVVMVPLPVGPEEVAGVATTLDDDETLPYFWHIDEGEDGALLLSTHGVIHELNQMARRLLGDAARQGCLFLDSPELFPADVPALRAYLENAALQSSEASVRRIEGCLFRVLISHTDHPPSLRWIRLRVARVLLPGEVLLATLQDSTASQFATLSLRLQRDLATIVSDEDEDDARPRKWWHRLLDCFVDSLPGVDSGAMYLLEDGTLRRKSDRGLPAPFLEALDFSLSSMPIRDAAFFVQGQYICCHGPPPCAWMDFLNRLPQPTIVAPLSQDIEDDGQYEGCALRSALSPALPVPRTPACTDLREALAIGQQHSVNRVFSTPLIDRSSDVVSFQGFLVFASHSPQPIPFQSCDLARRLSSDLAKMVRVRLAHATIVENEAKLQQLFANVSDMMCFTNGSSKIMHVNAAFVRATKRSEAELLNQPFESIVHPDPQQSLISPLFGHTRCANHPSLLLLRTKEGKDIPVSMTSCPVFWKSITMTCFFLRDASAVVERQDIFLAALNSSNDAIAVWEHDWTLIFWNRRFEEMWRIDGRWLREGSRLRSQRISWMCDQLQDPSSFLSMLTASETQVTVIIPSSCDLIFPEQQLLNFKDGRRFELRKRHFETRQTDQSGAVLCFTDLTDRVRVEELDRIHRELNRALATKNEFLAKISHEVRTPLNGISGAIQLAWLEREILPPQIRDLLGVINTSAAHLISIVNDLIDLSSLELGRLRINPVDFRLRQCIAGAIKIVEPLLLGAPPIVLPEKAPSLHEPPGVELRTDISPAIPSLVRGDEGRLRQILVNLLHNAVKFTEVGTITLRVDLLHRSSALKLRATEEQTPQPSMQATQHLAPPATLPWFTPNEPPSESVVAEPHEQGKTRALGRPLTGARLDADRIPHLFDLFTSTAPPQQQRRGSGLGLPIVRQLVRLFDGDIHVASEVGVGSTFTFTILLEALPEESPRTEDSSSTTTAKTPSPIGASPIAQSPSSVGPSSEEAPRVFASKYPLKVGFSIMILKSLSCVISCPSSRERQILAVEDEPVNRLILERFLIRLGYSNMTLVEDGMSAVEAFQMTFYDVVLMDIQMPRMNGLAATQKILESIRPGQRRPWIVAMTAGVLLTEREHCFEAGMNAFVGKPFQLKELEKALIDGWAYSHSPSISVPAAPSQPI</sequence>
<keyword evidence="3 6" id="KW-0597">Phosphoprotein</keyword>
<evidence type="ECO:0000256" key="4">
    <source>
        <dbReference type="ARBA" id="ARBA00022679"/>
    </source>
</evidence>
<dbReference type="CDD" id="cd00130">
    <property type="entry name" value="PAS"/>
    <property type="match status" value="1"/>
</dbReference>
<keyword evidence="5" id="KW-0418">Kinase</keyword>
<dbReference type="CDD" id="cd00082">
    <property type="entry name" value="HisKA"/>
    <property type="match status" value="1"/>
</dbReference>
<evidence type="ECO:0000256" key="1">
    <source>
        <dbReference type="ARBA" id="ARBA00000085"/>
    </source>
</evidence>
<dbReference type="PROSITE" id="PS50112">
    <property type="entry name" value="PAS"/>
    <property type="match status" value="1"/>
</dbReference>
<evidence type="ECO:0000256" key="5">
    <source>
        <dbReference type="ARBA" id="ARBA00022777"/>
    </source>
</evidence>
<evidence type="ECO:0000259" key="10">
    <source>
        <dbReference type="PROSITE" id="PS50112"/>
    </source>
</evidence>
<dbReference type="NCBIfam" id="TIGR00229">
    <property type="entry name" value="sensory_box"/>
    <property type="match status" value="1"/>
</dbReference>
<dbReference type="SMART" id="SM00091">
    <property type="entry name" value="PAS"/>
    <property type="match status" value="4"/>
</dbReference>
<comment type="catalytic activity">
    <reaction evidence="1">
        <text>ATP + protein L-histidine = ADP + protein N-phospho-L-histidine.</text>
        <dbReference type="EC" id="2.7.13.3"/>
    </reaction>
</comment>
<accession>A0ABQ8UPQ7</accession>
<dbReference type="Proteomes" id="UP001141327">
    <property type="component" value="Unassembled WGS sequence"/>
</dbReference>
<dbReference type="InterPro" id="IPR004358">
    <property type="entry name" value="Sig_transdc_His_kin-like_C"/>
</dbReference>
<dbReference type="SMART" id="SM00448">
    <property type="entry name" value="REC"/>
    <property type="match status" value="1"/>
</dbReference>
<dbReference type="PROSITE" id="PS50110">
    <property type="entry name" value="RESPONSE_REGULATORY"/>
    <property type="match status" value="1"/>
</dbReference>
<evidence type="ECO:0000313" key="12">
    <source>
        <dbReference type="Proteomes" id="UP001141327"/>
    </source>
</evidence>
<name>A0ABQ8UPQ7_9EUKA</name>
<dbReference type="InterPro" id="IPR005467">
    <property type="entry name" value="His_kinase_dom"/>
</dbReference>
<dbReference type="PANTHER" id="PTHR43047">
    <property type="entry name" value="TWO-COMPONENT HISTIDINE PROTEIN KINASE"/>
    <property type="match status" value="1"/>
</dbReference>
<feature type="compositionally biased region" description="Polar residues" evidence="7">
    <location>
        <begin position="1228"/>
        <end position="1237"/>
    </location>
</feature>
<dbReference type="EC" id="2.7.13.3" evidence="2"/>
<dbReference type="PROSITE" id="PS50109">
    <property type="entry name" value="HIS_KIN"/>
    <property type="match status" value="1"/>
</dbReference>
<dbReference type="PRINTS" id="PR00344">
    <property type="entry name" value="BCTRLSENSOR"/>
</dbReference>
<dbReference type="InterPro" id="IPR036097">
    <property type="entry name" value="HisK_dim/P_sf"/>
</dbReference>
<dbReference type="Pfam" id="PF00989">
    <property type="entry name" value="PAS"/>
    <property type="match status" value="1"/>
</dbReference>
<dbReference type="Gene3D" id="3.40.50.2300">
    <property type="match status" value="1"/>
</dbReference>
<feature type="domain" description="Response regulatory" evidence="9">
    <location>
        <begin position="1277"/>
        <end position="1396"/>
    </location>
</feature>
<dbReference type="InterPro" id="IPR011006">
    <property type="entry name" value="CheY-like_superfamily"/>
</dbReference>
<dbReference type="InterPro" id="IPR035965">
    <property type="entry name" value="PAS-like_dom_sf"/>
</dbReference>
<dbReference type="Pfam" id="PF13188">
    <property type="entry name" value="PAS_8"/>
    <property type="match status" value="1"/>
</dbReference>
<dbReference type="SMART" id="SM00387">
    <property type="entry name" value="HATPase_c"/>
    <property type="match status" value="1"/>
</dbReference>
<dbReference type="Gene3D" id="3.30.450.20">
    <property type="entry name" value="PAS domain"/>
    <property type="match status" value="2"/>
</dbReference>
<dbReference type="Gene3D" id="1.10.287.130">
    <property type="match status" value="1"/>
</dbReference>
<dbReference type="SUPFAM" id="SSF55785">
    <property type="entry name" value="PYP-like sensor domain (PAS domain)"/>
    <property type="match status" value="2"/>
</dbReference>
<dbReference type="SUPFAM" id="SSF55874">
    <property type="entry name" value="ATPase domain of HSP90 chaperone/DNA topoisomerase II/histidine kinase"/>
    <property type="match status" value="2"/>
</dbReference>
<comment type="caution">
    <text evidence="11">The sequence shown here is derived from an EMBL/GenBank/DDBJ whole genome shotgun (WGS) entry which is preliminary data.</text>
</comment>
<dbReference type="InterPro" id="IPR003594">
    <property type="entry name" value="HATPase_dom"/>
</dbReference>
<evidence type="ECO:0000259" key="8">
    <source>
        <dbReference type="PROSITE" id="PS50109"/>
    </source>
</evidence>
<reference evidence="11" key="1">
    <citation type="journal article" date="2022" name="bioRxiv">
        <title>Genomics of Preaxostyla Flagellates Illuminates Evolutionary Transitions and the Path Towards Mitochondrial Loss.</title>
        <authorList>
            <person name="Novak L.V.F."/>
            <person name="Treitli S.C."/>
            <person name="Pyrih J."/>
            <person name="Halakuc P."/>
            <person name="Pipaliya S.V."/>
            <person name="Vacek V."/>
            <person name="Brzon O."/>
            <person name="Soukal P."/>
            <person name="Eme L."/>
            <person name="Dacks J.B."/>
            <person name="Karnkowska A."/>
            <person name="Elias M."/>
            <person name="Hampl V."/>
        </authorList>
    </citation>
    <scope>NUCLEOTIDE SEQUENCE</scope>
    <source>
        <strain evidence="11">RCP-MX</strain>
    </source>
</reference>
<feature type="modified residue" description="4-aspartylphosphate" evidence="6">
    <location>
        <position position="1327"/>
    </location>
</feature>
<feature type="region of interest" description="Disordered" evidence="7">
    <location>
        <begin position="149"/>
        <end position="178"/>
    </location>
</feature>